<comment type="caution">
    <text evidence="2">The sequence shown here is derived from an EMBL/GenBank/DDBJ whole genome shotgun (WGS) entry which is preliminary data.</text>
</comment>
<dbReference type="InterPro" id="IPR004714">
    <property type="entry name" value="Cyt_oxidase_maturation_cbb3"/>
</dbReference>
<name>A0A364P3K8_9PROT</name>
<dbReference type="PANTHER" id="PTHR41532">
    <property type="entry name" value="FIXS PROTEIN"/>
    <property type="match status" value="1"/>
</dbReference>
<feature type="transmembrane region" description="Helical" evidence="1">
    <location>
        <begin position="6"/>
        <end position="25"/>
    </location>
</feature>
<dbReference type="NCBIfam" id="TIGR00847">
    <property type="entry name" value="ccoS"/>
    <property type="match status" value="1"/>
</dbReference>
<dbReference type="EMBL" id="PGTO01000001">
    <property type="protein sequence ID" value="RAU23876.1"/>
    <property type="molecule type" value="Genomic_DNA"/>
</dbReference>
<accession>A0A364P3K8</accession>
<dbReference type="Proteomes" id="UP000251075">
    <property type="component" value="Unassembled WGS sequence"/>
</dbReference>
<evidence type="ECO:0000313" key="3">
    <source>
        <dbReference type="Proteomes" id="UP000251075"/>
    </source>
</evidence>
<keyword evidence="1" id="KW-1133">Transmembrane helix</keyword>
<dbReference type="PANTHER" id="PTHR41532:SF1">
    <property type="entry name" value="FIXS PROTEIN"/>
    <property type="match status" value="1"/>
</dbReference>
<keyword evidence="1" id="KW-0472">Membrane</keyword>
<evidence type="ECO:0000313" key="2">
    <source>
        <dbReference type="EMBL" id="RAU23876.1"/>
    </source>
</evidence>
<organism evidence="2 3">
    <name type="scientific">Paramagnetospirillum kuznetsovii</name>
    <dbReference type="NCBI Taxonomy" id="2053833"/>
    <lineage>
        <taxon>Bacteria</taxon>
        <taxon>Pseudomonadati</taxon>
        <taxon>Pseudomonadota</taxon>
        <taxon>Alphaproteobacteria</taxon>
        <taxon>Rhodospirillales</taxon>
        <taxon>Magnetospirillaceae</taxon>
        <taxon>Paramagnetospirillum</taxon>
    </lineage>
</organism>
<gene>
    <name evidence="2" type="primary">ccoS</name>
    <name evidence="2" type="ORF">CU669_02010</name>
</gene>
<dbReference type="RefSeq" id="WP_112142106.1">
    <property type="nucleotide sequence ID" value="NZ_PGTO01000001.1"/>
</dbReference>
<dbReference type="Pfam" id="PF03597">
    <property type="entry name" value="FixS"/>
    <property type="match status" value="1"/>
</dbReference>
<sequence length="53" mass="5889">MDNLLMLIPVALGLGFLGLLGFLWAMKSGQFDDLDGAAHRILFDDDDQPKRKV</sequence>
<protein>
    <submittedName>
        <fullName evidence="2">Cbb3-type cytochrome oxidase assembly protein CcoS</fullName>
    </submittedName>
</protein>
<evidence type="ECO:0000256" key="1">
    <source>
        <dbReference type="SAM" id="Phobius"/>
    </source>
</evidence>
<reference evidence="2 3" key="1">
    <citation type="submission" date="2017-11" db="EMBL/GenBank/DDBJ databases">
        <title>Draft genome sequence of magnetotactic bacterium Magnetospirillum kuznetsovii LBB-42.</title>
        <authorList>
            <person name="Grouzdev D.S."/>
            <person name="Rysina M.S."/>
            <person name="Baslerov R.V."/>
            <person name="Koziaeva V."/>
        </authorList>
    </citation>
    <scope>NUCLEOTIDE SEQUENCE [LARGE SCALE GENOMIC DNA]</scope>
    <source>
        <strain evidence="2 3">LBB-42</strain>
    </source>
</reference>
<keyword evidence="3" id="KW-1185">Reference proteome</keyword>
<keyword evidence="1" id="KW-0812">Transmembrane</keyword>
<dbReference type="AlphaFoldDB" id="A0A364P3K8"/>
<dbReference type="OrthoDB" id="9802763at2"/>
<proteinExistence type="predicted"/>